<comment type="caution">
    <text evidence="1">The sequence shown here is derived from an EMBL/GenBank/DDBJ whole genome shotgun (WGS) entry which is preliminary data.</text>
</comment>
<dbReference type="EMBL" id="CAMGYJ010000005">
    <property type="protein sequence ID" value="CAI0425193.1"/>
    <property type="molecule type" value="Genomic_DNA"/>
</dbReference>
<dbReference type="Proteomes" id="UP001154282">
    <property type="component" value="Unassembled WGS sequence"/>
</dbReference>
<keyword evidence="2" id="KW-1185">Reference proteome</keyword>
<evidence type="ECO:0000313" key="1">
    <source>
        <dbReference type="EMBL" id="CAI0425193.1"/>
    </source>
</evidence>
<protein>
    <submittedName>
        <fullName evidence="1">Uncharacterized protein</fullName>
    </submittedName>
</protein>
<gene>
    <name evidence="1" type="ORF">LITE_LOCUS20272</name>
</gene>
<dbReference type="AlphaFoldDB" id="A0AAV0KTV2"/>
<proteinExistence type="predicted"/>
<evidence type="ECO:0000313" key="2">
    <source>
        <dbReference type="Proteomes" id="UP001154282"/>
    </source>
</evidence>
<sequence length="33" mass="3737">MRLRWSLVFTIQIADFARLHLVNPTSSSLSGYG</sequence>
<accession>A0AAV0KTV2</accession>
<name>A0AAV0KTV2_9ROSI</name>
<reference evidence="1" key="1">
    <citation type="submission" date="2022-08" db="EMBL/GenBank/DDBJ databases">
        <authorList>
            <person name="Gutierrez-Valencia J."/>
        </authorList>
    </citation>
    <scope>NUCLEOTIDE SEQUENCE</scope>
</reference>
<organism evidence="1 2">
    <name type="scientific">Linum tenue</name>
    <dbReference type="NCBI Taxonomy" id="586396"/>
    <lineage>
        <taxon>Eukaryota</taxon>
        <taxon>Viridiplantae</taxon>
        <taxon>Streptophyta</taxon>
        <taxon>Embryophyta</taxon>
        <taxon>Tracheophyta</taxon>
        <taxon>Spermatophyta</taxon>
        <taxon>Magnoliopsida</taxon>
        <taxon>eudicotyledons</taxon>
        <taxon>Gunneridae</taxon>
        <taxon>Pentapetalae</taxon>
        <taxon>rosids</taxon>
        <taxon>fabids</taxon>
        <taxon>Malpighiales</taxon>
        <taxon>Linaceae</taxon>
        <taxon>Linum</taxon>
    </lineage>
</organism>